<feature type="transmembrane region" description="Helical" evidence="1">
    <location>
        <begin position="20"/>
        <end position="35"/>
    </location>
</feature>
<feature type="transmembrane region" description="Helical" evidence="1">
    <location>
        <begin position="176"/>
        <end position="197"/>
    </location>
</feature>
<gene>
    <name evidence="2" type="ORF">FC56_GL001160</name>
</gene>
<name>A0A0R2CWT5_9LACO</name>
<dbReference type="EMBL" id="AYZR01000004">
    <property type="protein sequence ID" value="KRM94212.1"/>
    <property type="molecule type" value="Genomic_DNA"/>
</dbReference>
<comment type="caution">
    <text evidence="2">The sequence shown here is derived from an EMBL/GenBank/DDBJ whole genome shotgun (WGS) entry which is preliminary data.</text>
</comment>
<feature type="transmembrane region" description="Helical" evidence="1">
    <location>
        <begin position="104"/>
        <end position="123"/>
    </location>
</feature>
<feature type="transmembrane region" description="Helical" evidence="1">
    <location>
        <begin position="42"/>
        <end position="62"/>
    </location>
</feature>
<dbReference type="Proteomes" id="UP000051256">
    <property type="component" value="Unassembled WGS sequence"/>
</dbReference>
<accession>A0A0R2CWT5</accession>
<keyword evidence="3" id="KW-1185">Reference proteome</keyword>
<evidence type="ECO:0008006" key="4">
    <source>
        <dbReference type="Google" id="ProtNLM"/>
    </source>
</evidence>
<evidence type="ECO:0000256" key="1">
    <source>
        <dbReference type="SAM" id="Phobius"/>
    </source>
</evidence>
<protein>
    <recommendedName>
        <fullName evidence="4">Cadmium resistance transporter</fullName>
    </recommendedName>
</protein>
<organism evidence="2 3">
    <name type="scientific">Lentilactobacillus senioris DSM 24302 = JCM 17472</name>
    <dbReference type="NCBI Taxonomy" id="1423802"/>
    <lineage>
        <taxon>Bacteria</taxon>
        <taxon>Bacillati</taxon>
        <taxon>Bacillota</taxon>
        <taxon>Bacilli</taxon>
        <taxon>Lactobacillales</taxon>
        <taxon>Lactobacillaceae</taxon>
        <taxon>Lentilactobacillus</taxon>
    </lineage>
</organism>
<evidence type="ECO:0000313" key="2">
    <source>
        <dbReference type="EMBL" id="KRM94212.1"/>
    </source>
</evidence>
<dbReference type="PATRIC" id="fig|1423802.4.peg.1176"/>
<dbReference type="RefSeq" id="WP_056977313.1">
    <property type="nucleotide sequence ID" value="NZ_AYZR01000004.1"/>
</dbReference>
<sequence length="198" mass="22172">MFANLIKATLAFLATDMDDLFLLVTFLMVAVSEAADKKRQDIIKVFIGQILGFIVIVLLADLGGLGVRMLSKDFIAGLGAIPLFMGFEIFWTERHARREHQKKSINQHVVSVGFVFITILADGGDNLGVYIPFFSTLNNTDLILVNLYLVFLICLWCGLGLWFTHFKDFETFFHKYGENTTAIILIVLGAALIYQGLN</sequence>
<proteinExistence type="predicted"/>
<evidence type="ECO:0000313" key="3">
    <source>
        <dbReference type="Proteomes" id="UP000051256"/>
    </source>
</evidence>
<reference evidence="2 3" key="1">
    <citation type="journal article" date="2015" name="Genome Announc.">
        <title>Expanding the biotechnology potential of lactobacilli through comparative genomics of 213 strains and associated genera.</title>
        <authorList>
            <person name="Sun Z."/>
            <person name="Harris H.M."/>
            <person name="McCann A."/>
            <person name="Guo C."/>
            <person name="Argimon S."/>
            <person name="Zhang W."/>
            <person name="Yang X."/>
            <person name="Jeffery I.B."/>
            <person name="Cooney J.C."/>
            <person name="Kagawa T.F."/>
            <person name="Liu W."/>
            <person name="Song Y."/>
            <person name="Salvetti E."/>
            <person name="Wrobel A."/>
            <person name="Rasinkangas P."/>
            <person name="Parkhill J."/>
            <person name="Rea M.C."/>
            <person name="O'Sullivan O."/>
            <person name="Ritari J."/>
            <person name="Douillard F.P."/>
            <person name="Paul Ross R."/>
            <person name="Yang R."/>
            <person name="Briner A.E."/>
            <person name="Felis G.E."/>
            <person name="de Vos W.M."/>
            <person name="Barrangou R."/>
            <person name="Klaenhammer T.R."/>
            <person name="Caufield P.W."/>
            <person name="Cui Y."/>
            <person name="Zhang H."/>
            <person name="O'Toole P.W."/>
        </authorList>
    </citation>
    <scope>NUCLEOTIDE SEQUENCE [LARGE SCALE GENOMIC DNA]</scope>
    <source>
        <strain evidence="2 3">DSM 24302</strain>
    </source>
</reference>
<keyword evidence="1" id="KW-1133">Transmembrane helix</keyword>
<feature type="transmembrane region" description="Helical" evidence="1">
    <location>
        <begin position="143"/>
        <end position="164"/>
    </location>
</feature>
<dbReference type="AlphaFoldDB" id="A0A0R2CWT5"/>
<keyword evidence="1" id="KW-0472">Membrane</keyword>
<dbReference type="Pfam" id="PF03596">
    <property type="entry name" value="Cad"/>
    <property type="match status" value="1"/>
</dbReference>
<keyword evidence="1" id="KW-0812">Transmembrane</keyword>
<feature type="transmembrane region" description="Helical" evidence="1">
    <location>
        <begin position="74"/>
        <end position="92"/>
    </location>
</feature>
<dbReference type="InterPro" id="IPR004676">
    <property type="entry name" value="Cd-R_transporter"/>
</dbReference>